<evidence type="ECO:0000256" key="1">
    <source>
        <dbReference type="SAM" id="MobiDB-lite"/>
    </source>
</evidence>
<protein>
    <recommendedName>
        <fullName evidence="2">WH2 domain-containing protein</fullName>
    </recommendedName>
</protein>
<keyword evidence="4" id="KW-1185">Reference proteome</keyword>
<dbReference type="OrthoDB" id="523761at2759"/>
<comment type="caution">
    <text evidence="3">The sequence shown here is derived from an EMBL/GenBank/DDBJ whole genome shotgun (WGS) entry which is preliminary data.</text>
</comment>
<dbReference type="PROSITE" id="PS51082">
    <property type="entry name" value="WH2"/>
    <property type="match status" value="1"/>
</dbReference>
<sequence length="96" mass="11058">MTEFSTLYFCCSAPQWDKGAFLHEIEDHKPLKHVEEIHDRSSPQIEHVQIKRNAHGELMDEIRATGTQGLKHVQNVADRSEPQVSHTAAMRCKEEH</sequence>
<reference evidence="4" key="1">
    <citation type="journal article" date="2016" name="Nat. Commun.">
        <title>The Gonium pectorale genome demonstrates co-option of cell cycle regulation during the evolution of multicellularity.</title>
        <authorList>
            <person name="Hanschen E.R."/>
            <person name="Marriage T.N."/>
            <person name="Ferris P.J."/>
            <person name="Hamaji T."/>
            <person name="Toyoda A."/>
            <person name="Fujiyama A."/>
            <person name="Neme R."/>
            <person name="Noguchi H."/>
            <person name="Minakuchi Y."/>
            <person name="Suzuki M."/>
            <person name="Kawai-Toyooka H."/>
            <person name="Smith D.R."/>
            <person name="Sparks H."/>
            <person name="Anderson J."/>
            <person name="Bakaric R."/>
            <person name="Luria V."/>
            <person name="Karger A."/>
            <person name="Kirschner M.W."/>
            <person name="Durand P.M."/>
            <person name="Michod R.E."/>
            <person name="Nozaki H."/>
            <person name="Olson B.J."/>
        </authorList>
    </citation>
    <scope>NUCLEOTIDE SEQUENCE [LARGE SCALE GENOMIC DNA]</scope>
    <source>
        <strain evidence="4">NIES-2863</strain>
    </source>
</reference>
<feature type="region of interest" description="Disordered" evidence="1">
    <location>
        <begin position="74"/>
        <end position="96"/>
    </location>
</feature>
<dbReference type="Pfam" id="PF02205">
    <property type="entry name" value="WH2"/>
    <property type="match status" value="1"/>
</dbReference>
<feature type="domain" description="WH2" evidence="2">
    <location>
        <begin position="54"/>
        <end position="73"/>
    </location>
</feature>
<evidence type="ECO:0000313" key="3">
    <source>
        <dbReference type="EMBL" id="KXZ55692.1"/>
    </source>
</evidence>
<gene>
    <name evidence="3" type="ORF">GPECTOR_2g1242</name>
</gene>
<proteinExistence type="predicted"/>
<dbReference type="InterPro" id="IPR003124">
    <property type="entry name" value="WH2_dom"/>
</dbReference>
<dbReference type="Proteomes" id="UP000075714">
    <property type="component" value="Unassembled WGS sequence"/>
</dbReference>
<dbReference type="AlphaFoldDB" id="A0A150H147"/>
<name>A0A150H147_GONPE</name>
<dbReference type="GO" id="GO:0003779">
    <property type="term" value="F:actin binding"/>
    <property type="evidence" value="ECO:0007669"/>
    <property type="project" value="InterPro"/>
</dbReference>
<dbReference type="EMBL" id="LSYV01000003">
    <property type="protein sequence ID" value="KXZ55692.1"/>
    <property type="molecule type" value="Genomic_DNA"/>
</dbReference>
<evidence type="ECO:0000313" key="4">
    <source>
        <dbReference type="Proteomes" id="UP000075714"/>
    </source>
</evidence>
<evidence type="ECO:0000259" key="2">
    <source>
        <dbReference type="PROSITE" id="PS51082"/>
    </source>
</evidence>
<organism evidence="3 4">
    <name type="scientific">Gonium pectorale</name>
    <name type="common">Green alga</name>
    <dbReference type="NCBI Taxonomy" id="33097"/>
    <lineage>
        <taxon>Eukaryota</taxon>
        <taxon>Viridiplantae</taxon>
        <taxon>Chlorophyta</taxon>
        <taxon>core chlorophytes</taxon>
        <taxon>Chlorophyceae</taxon>
        <taxon>CS clade</taxon>
        <taxon>Chlamydomonadales</taxon>
        <taxon>Volvocaceae</taxon>
        <taxon>Gonium</taxon>
    </lineage>
</organism>
<accession>A0A150H147</accession>